<keyword evidence="3" id="KW-1185">Reference proteome</keyword>
<dbReference type="PANTHER" id="PTHR31871">
    <property type="entry name" value="OS02G0137100 PROTEIN"/>
    <property type="match status" value="1"/>
</dbReference>
<protein>
    <submittedName>
        <fullName evidence="2">Uncharacterized protein</fullName>
    </submittedName>
</protein>
<dbReference type="NCBIfam" id="TIGR01589">
    <property type="entry name" value="A_thal_3526"/>
    <property type="match status" value="1"/>
</dbReference>
<evidence type="ECO:0000313" key="3">
    <source>
        <dbReference type="Proteomes" id="UP000823388"/>
    </source>
</evidence>
<dbReference type="PANTHER" id="PTHR31871:SF14">
    <property type="entry name" value="OS01G0220200 PROTEIN"/>
    <property type="match status" value="1"/>
</dbReference>
<sequence length="343" mass="36562">MREGSQDIESKEKVQSLVQGGNEEQAEHLNTRVTGAHGGDSGSLSASSNDNKKVSREDIELVQNLIERCLQLYMNKGEVVRTLSNRARIEPGFTTLAYIWTGVMVAYSDLLKKSTVLHLNFFSSATFMISHAVNNMPMGCPVLQQPGMAAPGQPHVSPMACGPPSSHVVNGIPAPGGYHPIGMNSGNGIMENKTHEIAHAATAGSAMSCEMAMSPSSAMSSNNHVSFTLSEISGMCVDETAANATFGADVSNGGPLQIGPDAADGSSLGQQIWDFSLSVLSADLTNLGDLSVLENYSGNPFLPSDSDLLLESPDHDDIVEYFADAIDRPSQSDEERQRYSNCY</sequence>
<dbReference type="Pfam" id="PF09713">
    <property type="entry name" value="A_thal_3526"/>
    <property type="match status" value="1"/>
</dbReference>
<gene>
    <name evidence="2" type="ORF">PVAP13_3KG085300</name>
</gene>
<dbReference type="InterPro" id="IPR006476">
    <property type="entry name" value="CHP01589_pln"/>
</dbReference>
<organism evidence="2 3">
    <name type="scientific">Panicum virgatum</name>
    <name type="common">Blackwell switchgrass</name>
    <dbReference type="NCBI Taxonomy" id="38727"/>
    <lineage>
        <taxon>Eukaryota</taxon>
        <taxon>Viridiplantae</taxon>
        <taxon>Streptophyta</taxon>
        <taxon>Embryophyta</taxon>
        <taxon>Tracheophyta</taxon>
        <taxon>Spermatophyta</taxon>
        <taxon>Magnoliopsida</taxon>
        <taxon>Liliopsida</taxon>
        <taxon>Poales</taxon>
        <taxon>Poaceae</taxon>
        <taxon>PACMAD clade</taxon>
        <taxon>Panicoideae</taxon>
        <taxon>Panicodae</taxon>
        <taxon>Paniceae</taxon>
        <taxon>Panicinae</taxon>
        <taxon>Panicum</taxon>
        <taxon>Panicum sect. Hiantes</taxon>
    </lineage>
</organism>
<evidence type="ECO:0000256" key="1">
    <source>
        <dbReference type="SAM" id="MobiDB-lite"/>
    </source>
</evidence>
<feature type="region of interest" description="Disordered" evidence="1">
    <location>
        <begin position="1"/>
        <end position="53"/>
    </location>
</feature>
<dbReference type="AlphaFoldDB" id="A0A8T0USG6"/>
<feature type="compositionally biased region" description="Basic and acidic residues" evidence="1">
    <location>
        <begin position="1"/>
        <end position="14"/>
    </location>
</feature>
<comment type="caution">
    <text evidence="2">The sequence shown here is derived from an EMBL/GenBank/DDBJ whole genome shotgun (WGS) entry which is preliminary data.</text>
</comment>
<evidence type="ECO:0000313" key="2">
    <source>
        <dbReference type="EMBL" id="KAG2623874.1"/>
    </source>
</evidence>
<accession>A0A8T0USG6</accession>
<name>A0A8T0USG6_PANVG</name>
<dbReference type="Proteomes" id="UP000823388">
    <property type="component" value="Chromosome 3K"/>
</dbReference>
<dbReference type="EMBL" id="CM029041">
    <property type="protein sequence ID" value="KAG2623874.1"/>
    <property type="molecule type" value="Genomic_DNA"/>
</dbReference>
<reference evidence="2" key="1">
    <citation type="submission" date="2020-05" db="EMBL/GenBank/DDBJ databases">
        <title>WGS assembly of Panicum virgatum.</title>
        <authorList>
            <person name="Lovell J.T."/>
            <person name="Jenkins J."/>
            <person name="Shu S."/>
            <person name="Juenger T.E."/>
            <person name="Schmutz J."/>
        </authorList>
    </citation>
    <scope>NUCLEOTIDE SEQUENCE</scope>
    <source>
        <strain evidence="2">AP13</strain>
    </source>
</reference>
<proteinExistence type="predicted"/>